<keyword evidence="2" id="KW-1185">Reference proteome</keyword>
<organism evidence="1 2">
    <name type="scientific">Hymenoscyphus fraxineus</name>
    <dbReference type="NCBI Taxonomy" id="746836"/>
    <lineage>
        <taxon>Eukaryota</taxon>
        <taxon>Fungi</taxon>
        <taxon>Dikarya</taxon>
        <taxon>Ascomycota</taxon>
        <taxon>Pezizomycotina</taxon>
        <taxon>Leotiomycetes</taxon>
        <taxon>Helotiales</taxon>
        <taxon>Helotiaceae</taxon>
        <taxon>Hymenoscyphus</taxon>
    </lineage>
</organism>
<dbReference type="EMBL" id="CAJVRL010000043">
    <property type="protein sequence ID" value="CAG8951506.1"/>
    <property type="molecule type" value="Genomic_DNA"/>
</dbReference>
<accession>A0A9N9KQF8</accession>
<dbReference type="AlphaFoldDB" id="A0A9N9KQF8"/>
<gene>
    <name evidence="1" type="ORF">HYFRA_00007422</name>
</gene>
<dbReference type="Proteomes" id="UP000696280">
    <property type="component" value="Unassembled WGS sequence"/>
</dbReference>
<proteinExistence type="predicted"/>
<reference evidence="1" key="1">
    <citation type="submission" date="2021-07" db="EMBL/GenBank/DDBJ databases">
        <authorList>
            <person name="Durling M."/>
        </authorList>
    </citation>
    <scope>NUCLEOTIDE SEQUENCE</scope>
</reference>
<name>A0A9N9KQF8_9HELO</name>
<evidence type="ECO:0000313" key="1">
    <source>
        <dbReference type="EMBL" id="CAG8951506.1"/>
    </source>
</evidence>
<comment type="caution">
    <text evidence="1">The sequence shown here is derived from an EMBL/GenBank/DDBJ whole genome shotgun (WGS) entry which is preliminary data.</text>
</comment>
<sequence>MNMTSSPPQEVLAIDTGAEGDEEAFALPTTSALQVGHHKLEIDDDAGKVDGEIEVKLIFPAQRRDLQHELCKMSLHGRLHLAPLKEESLQHALDFGTGTGIWAMGFGTPYIIAQPCVPSRHKYG</sequence>
<evidence type="ECO:0000313" key="2">
    <source>
        <dbReference type="Proteomes" id="UP000696280"/>
    </source>
</evidence>
<protein>
    <submittedName>
        <fullName evidence="1">Uncharacterized protein</fullName>
    </submittedName>
</protein>